<comment type="caution">
    <text evidence="2">The sequence shown here is derived from an EMBL/GenBank/DDBJ whole genome shotgun (WGS) entry which is preliminary data.</text>
</comment>
<dbReference type="InterPro" id="IPR002885">
    <property type="entry name" value="PPR_rpt"/>
</dbReference>
<dbReference type="InterPro" id="IPR011990">
    <property type="entry name" value="TPR-like_helical_dom_sf"/>
</dbReference>
<evidence type="ECO:0000313" key="3">
    <source>
        <dbReference type="Proteomes" id="UP000886595"/>
    </source>
</evidence>
<protein>
    <recommendedName>
        <fullName evidence="4">Pentatricopeptide repeat-containing protein</fullName>
    </recommendedName>
</protein>
<evidence type="ECO:0000313" key="2">
    <source>
        <dbReference type="EMBL" id="KAG2259560.1"/>
    </source>
</evidence>
<name>A0A8X7TYI4_BRACI</name>
<proteinExistence type="predicted"/>
<sequence length="141" mass="15551">MQKTGFVVEGFQVVGLMICSGVSVSVNVWSMLVTGTWVTIDTSLEMDLVMGNSLINYLCIVGNTTTVLKEFSSMSNKDFALDCYTYTGFLTALCQGKAPPAALNMYYEIIKMKNNLSVFKLNKVKQKATLASKREPALQDH</sequence>
<organism evidence="2 3">
    <name type="scientific">Brassica carinata</name>
    <name type="common">Ethiopian mustard</name>
    <name type="synonym">Abyssinian cabbage</name>
    <dbReference type="NCBI Taxonomy" id="52824"/>
    <lineage>
        <taxon>Eukaryota</taxon>
        <taxon>Viridiplantae</taxon>
        <taxon>Streptophyta</taxon>
        <taxon>Embryophyta</taxon>
        <taxon>Tracheophyta</taxon>
        <taxon>Spermatophyta</taxon>
        <taxon>Magnoliopsida</taxon>
        <taxon>eudicotyledons</taxon>
        <taxon>Gunneridae</taxon>
        <taxon>Pentapetalae</taxon>
        <taxon>rosids</taxon>
        <taxon>malvids</taxon>
        <taxon>Brassicales</taxon>
        <taxon>Brassicaceae</taxon>
        <taxon>Brassiceae</taxon>
        <taxon>Brassica</taxon>
    </lineage>
</organism>
<evidence type="ECO:0008006" key="4">
    <source>
        <dbReference type="Google" id="ProtNLM"/>
    </source>
</evidence>
<dbReference type="Gene3D" id="1.25.40.10">
    <property type="entry name" value="Tetratricopeptide repeat domain"/>
    <property type="match status" value="1"/>
</dbReference>
<dbReference type="AlphaFoldDB" id="A0A8X7TYI4"/>
<accession>A0A8X7TYI4</accession>
<keyword evidence="1" id="KW-0677">Repeat</keyword>
<reference evidence="2 3" key="1">
    <citation type="submission" date="2020-02" db="EMBL/GenBank/DDBJ databases">
        <authorList>
            <person name="Ma Q."/>
            <person name="Huang Y."/>
            <person name="Song X."/>
            <person name="Pei D."/>
        </authorList>
    </citation>
    <scope>NUCLEOTIDE SEQUENCE [LARGE SCALE GENOMIC DNA]</scope>
    <source>
        <strain evidence="2">Sxm20200214</strain>
        <tissue evidence="2">Leaf</tissue>
    </source>
</reference>
<keyword evidence="3" id="KW-1185">Reference proteome</keyword>
<dbReference type="Pfam" id="PF13041">
    <property type="entry name" value="PPR_2"/>
    <property type="match status" value="1"/>
</dbReference>
<evidence type="ECO:0000256" key="1">
    <source>
        <dbReference type="ARBA" id="ARBA00022737"/>
    </source>
</evidence>
<dbReference type="Proteomes" id="UP000886595">
    <property type="component" value="Unassembled WGS sequence"/>
</dbReference>
<dbReference type="EMBL" id="JAAMPC010000015">
    <property type="protein sequence ID" value="KAG2259560.1"/>
    <property type="molecule type" value="Genomic_DNA"/>
</dbReference>
<gene>
    <name evidence="2" type="ORF">Bca52824_078854</name>
</gene>